<feature type="chain" id="PRO_5012761445" evidence="1">
    <location>
        <begin position="20"/>
        <end position="60"/>
    </location>
</feature>
<evidence type="ECO:0000313" key="2">
    <source>
        <dbReference type="EMBL" id="OTG30039.1"/>
    </source>
</evidence>
<gene>
    <name evidence="2" type="ORF">HannXRQ_Chr03g0060031</name>
</gene>
<evidence type="ECO:0000256" key="1">
    <source>
        <dbReference type="SAM" id="SignalP"/>
    </source>
</evidence>
<accession>A0A251V416</accession>
<dbReference type="EMBL" id="CM007892">
    <property type="protein sequence ID" value="OTG30039.1"/>
    <property type="molecule type" value="Genomic_DNA"/>
</dbReference>
<evidence type="ECO:0000313" key="3">
    <source>
        <dbReference type="Proteomes" id="UP000215914"/>
    </source>
</evidence>
<dbReference type="AlphaFoldDB" id="A0A251V416"/>
<protein>
    <submittedName>
        <fullName evidence="2">Uncharacterized protein</fullName>
    </submittedName>
</protein>
<name>A0A251V416_HELAN</name>
<dbReference type="InParanoid" id="A0A251V416"/>
<proteinExistence type="predicted"/>
<organism evidence="2 3">
    <name type="scientific">Helianthus annuus</name>
    <name type="common">Common sunflower</name>
    <dbReference type="NCBI Taxonomy" id="4232"/>
    <lineage>
        <taxon>Eukaryota</taxon>
        <taxon>Viridiplantae</taxon>
        <taxon>Streptophyta</taxon>
        <taxon>Embryophyta</taxon>
        <taxon>Tracheophyta</taxon>
        <taxon>Spermatophyta</taxon>
        <taxon>Magnoliopsida</taxon>
        <taxon>eudicotyledons</taxon>
        <taxon>Gunneridae</taxon>
        <taxon>Pentapetalae</taxon>
        <taxon>asterids</taxon>
        <taxon>campanulids</taxon>
        <taxon>Asterales</taxon>
        <taxon>Asteraceae</taxon>
        <taxon>Asteroideae</taxon>
        <taxon>Heliantheae alliance</taxon>
        <taxon>Heliantheae</taxon>
        <taxon>Helianthus</taxon>
    </lineage>
</organism>
<dbReference type="Proteomes" id="UP000215914">
    <property type="component" value="Chromosome 3"/>
</dbReference>
<feature type="signal peptide" evidence="1">
    <location>
        <begin position="1"/>
        <end position="19"/>
    </location>
</feature>
<sequence>MLACLLLCYFCAVFVKKLATLLSFPNVMDATIDIVQHVYIFIHDPREPHFTFGNILFVTF</sequence>
<keyword evidence="1" id="KW-0732">Signal</keyword>
<reference evidence="3" key="1">
    <citation type="journal article" date="2017" name="Nature">
        <title>The sunflower genome provides insights into oil metabolism, flowering and Asterid evolution.</title>
        <authorList>
            <person name="Badouin H."/>
            <person name="Gouzy J."/>
            <person name="Grassa C.J."/>
            <person name="Murat F."/>
            <person name="Staton S.E."/>
            <person name="Cottret L."/>
            <person name="Lelandais-Briere C."/>
            <person name="Owens G.L."/>
            <person name="Carrere S."/>
            <person name="Mayjonade B."/>
            <person name="Legrand L."/>
            <person name="Gill N."/>
            <person name="Kane N.C."/>
            <person name="Bowers J.E."/>
            <person name="Hubner S."/>
            <person name="Bellec A."/>
            <person name="Berard A."/>
            <person name="Berges H."/>
            <person name="Blanchet N."/>
            <person name="Boniface M.C."/>
            <person name="Brunel D."/>
            <person name="Catrice O."/>
            <person name="Chaidir N."/>
            <person name="Claudel C."/>
            <person name="Donnadieu C."/>
            <person name="Faraut T."/>
            <person name="Fievet G."/>
            <person name="Helmstetter N."/>
            <person name="King M."/>
            <person name="Knapp S.J."/>
            <person name="Lai Z."/>
            <person name="Le Paslier M.C."/>
            <person name="Lippi Y."/>
            <person name="Lorenzon L."/>
            <person name="Mandel J.R."/>
            <person name="Marage G."/>
            <person name="Marchand G."/>
            <person name="Marquand E."/>
            <person name="Bret-Mestries E."/>
            <person name="Morien E."/>
            <person name="Nambeesan S."/>
            <person name="Nguyen T."/>
            <person name="Pegot-Espagnet P."/>
            <person name="Pouilly N."/>
            <person name="Raftis F."/>
            <person name="Sallet E."/>
            <person name="Schiex T."/>
            <person name="Thomas J."/>
            <person name="Vandecasteele C."/>
            <person name="Vares D."/>
            <person name="Vear F."/>
            <person name="Vautrin S."/>
            <person name="Crespi M."/>
            <person name="Mangin B."/>
            <person name="Burke J.M."/>
            <person name="Salse J."/>
            <person name="Munos S."/>
            <person name="Vincourt P."/>
            <person name="Rieseberg L.H."/>
            <person name="Langlade N.B."/>
        </authorList>
    </citation>
    <scope>NUCLEOTIDE SEQUENCE [LARGE SCALE GENOMIC DNA]</scope>
    <source>
        <strain evidence="3">cv. SF193</strain>
    </source>
</reference>
<keyword evidence="3" id="KW-1185">Reference proteome</keyword>